<dbReference type="InterPro" id="IPR050428">
    <property type="entry name" value="TCS_sensor_his_kinase"/>
</dbReference>
<comment type="caution">
    <text evidence="14">The sequence shown here is derived from an EMBL/GenBank/DDBJ whole genome shotgun (WGS) entry which is preliminary data.</text>
</comment>
<evidence type="ECO:0000313" key="14">
    <source>
        <dbReference type="EMBL" id="EBA09680.1"/>
    </source>
</evidence>
<dbReference type="InterPro" id="IPR003660">
    <property type="entry name" value="HAMP_dom"/>
</dbReference>
<dbReference type="SMART" id="SM00388">
    <property type="entry name" value="HisKA"/>
    <property type="match status" value="1"/>
</dbReference>
<feature type="domain" description="Histidine kinase" evidence="12">
    <location>
        <begin position="241"/>
        <end position="456"/>
    </location>
</feature>
<keyword evidence="7 14" id="KW-0418">Kinase</keyword>
<dbReference type="Pfam" id="PF00672">
    <property type="entry name" value="HAMP"/>
    <property type="match status" value="1"/>
</dbReference>
<comment type="catalytic activity">
    <reaction evidence="1">
        <text>ATP + protein L-histidine = ADP + protein N-phospho-L-histidine.</text>
        <dbReference type="EC" id="2.7.13.3"/>
    </reaction>
</comment>
<dbReference type="OrthoDB" id="9815202at2"/>
<dbReference type="InterPro" id="IPR003594">
    <property type="entry name" value="HATPase_dom"/>
</dbReference>
<keyword evidence="6 11" id="KW-0812">Transmembrane</keyword>
<evidence type="ECO:0000256" key="10">
    <source>
        <dbReference type="ARBA" id="ARBA00023136"/>
    </source>
</evidence>
<dbReference type="CDD" id="cd00075">
    <property type="entry name" value="HATPase"/>
    <property type="match status" value="1"/>
</dbReference>
<dbReference type="RefSeq" id="WP_005855825.1">
    <property type="nucleotide sequence ID" value="NZ_AAYA01000002.1"/>
</dbReference>
<comment type="subcellular location">
    <subcellularLocation>
        <location evidence="2">Membrane</location>
    </subcellularLocation>
</comment>
<keyword evidence="10 11" id="KW-0472">Membrane</keyword>
<protein>
    <recommendedName>
        <fullName evidence="3">histidine kinase</fullName>
        <ecNumber evidence="3">2.7.13.3</ecNumber>
    </recommendedName>
</protein>
<reference evidence="14 15" key="1">
    <citation type="submission" date="2006-06" db="EMBL/GenBank/DDBJ databases">
        <authorList>
            <person name="Moran M.A."/>
            <person name="Ferriera S."/>
            <person name="Johnson J."/>
            <person name="Kravitz S."/>
            <person name="Beeson K."/>
            <person name="Sutton G."/>
            <person name="Rogers Y.-H."/>
            <person name="Friedman R."/>
            <person name="Frazier M."/>
            <person name="Venter J.C."/>
        </authorList>
    </citation>
    <scope>NUCLEOTIDE SEQUENCE [LARGE SCALE GENOMIC DNA]</scope>
    <source>
        <strain evidence="14 15">E-37</strain>
    </source>
</reference>
<dbReference type="Gene3D" id="3.30.565.10">
    <property type="entry name" value="Histidine kinase-like ATPase, C-terminal domain"/>
    <property type="match status" value="1"/>
</dbReference>
<dbReference type="Gene3D" id="1.10.287.130">
    <property type="match status" value="1"/>
</dbReference>
<keyword evidence="8 11" id="KW-1133">Transmembrane helix</keyword>
<keyword evidence="5" id="KW-0808">Transferase</keyword>
<keyword evidence="9" id="KW-0902">Two-component regulatory system</keyword>
<dbReference type="SUPFAM" id="SSF55874">
    <property type="entry name" value="ATPase domain of HSP90 chaperone/DNA topoisomerase II/histidine kinase"/>
    <property type="match status" value="1"/>
</dbReference>
<dbReference type="InterPro" id="IPR036097">
    <property type="entry name" value="HisK_dim/P_sf"/>
</dbReference>
<feature type="domain" description="HAMP" evidence="13">
    <location>
        <begin position="180"/>
        <end position="233"/>
    </location>
</feature>
<dbReference type="PANTHER" id="PTHR45436">
    <property type="entry name" value="SENSOR HISTIDINE KINASE YKOH"/>
    <property type="match status" value="1"/>
</dbReference>
<dbReference type="EMBL" id="AAYA01000002">
    <property type="protein sequence ID" value="EBA09680.1"/>
    <property type="molecule type" value="Genomic_DNA"/>
</dbReference>
<evidence type="ECO:0000256" key="4">
    <source>
        <dbReference type="ARBA" id="ARBA00022553"/>
    </source>
</evidence>
<dbReference type="InterPro" id="IPR004358">
    <property type="entry name" value="Sig_transdc_His_kin-like_C"/>
</dbReference>
<dbReference type="SMART" id="SM00304">
    <property type="entry name" value="HAMP"/>
    <property type="match status" value="1"/>
</dbReference>
<evidence type="ECO:0000256" key="9">
    <source>
        <dbReference type="ARBA" id="ARBA00023012"/>
    </source>
</evidence>
<dbReference type="Proteomes" id="UP000005713">
    <property type="component" value="Unassembled WGS sequence"/>
</dbReference>
<gene>
    <name evidence="14" type="ORF">SSE37_07728</name>
</gene>
<dbReference type="Pfam" id="PF02518">
    <property type="entry name" value="HATPase_c"/>
    <property type="match status" value="1"/>
</dbReference>
<dbReference type="InterPro" id="IPR005467">
    <property type="entry name" value="His_kinase_dom"/>
</dbReference>
<organism evidence="14 15">
    <name type="scientific">Sagittula stellata (strain ATCC 700073 / DSM 11524 / E-37)</name>
    <dbReference type="NCBI Taxonomy" id="388399"/>
    <lineage>
        <taxon>Bacteria</taxon>
        <taxon>Pseudomonadati</taxon>
        <taxon>Pseudomonadota</taxon>
        <taxon>Alphaproteobacteria</taxon>
        <taxon>Rhodobacterales</taxon>
        <taxon>Roseobacteraceae</taxon>
        <taxon>Sagittula</taxon>
    </lineage>
</organism>
<dbReference type="PROSITE" id="PS50885">
    <property type="entry name" value="HAMP"/>
    <property type="match status" value="1"/>
</dbReference>
<evidence type="ECO:0000256" key="5">
    <source>
        <dbReference type="ARBA" id="ARBA00022679"/>
    </source>
</evidence>
<name>A3JYX7_SAGS3</name>
<feature type="transmembrane region" description="Helical" evidence="11">
    <location>
        <begin position="155"/>
        <end position="178"/>
    </location>
</feature>
<dbReference type="InterPro" id="IPR003661">
    <property type="entry name" value="HisK_dim/P_dom"/>
</dbReference>
<dbReference type="PANTHER" id="PTHR45436:SF8">
    <property type="entry name" value="HISTIDINE KINASE"/>
    <property type="match status" value="1"/>
</dbReference>
<evidence type="ECO:0000256" key="2">
    <source>
        <dbReference type="ARBA" id="ARBA00004370"/>
    </source>
</evidence>
<dbReference type="PROSITE" id="PS50109">
    <property type="entry name" value="HIS_KIN"/>
    <property type="match status" value="1"/>
</dbReference>
<keyword evidence="4" id="KW-0597">Phosphoprotein</keyword>
<dbReference type="SUPFAM" id="SSF47384">
    <property type="entry name" value="Homodimeric domain of signal transducing histidine kinase"/>
    <property type="match status" value="1"/>
</dbReference>
<sequence length="457" mass="49626">MDRGDVLSGAAFSAVLRSAFAFVIVLVLFGWLALVYIDRSLIAELGDDVQQRWNIIATDHANEGQDHVVTTVNKVSRVQSNGHHAVALFDTNDSLVAGNILSRPEGRGLQVGALDHVDGSPDDLTHDYVYYSDSLDGTLLVVGQRLDLLYRTKILVFRALTLSGFLIVLTMLSVGYLLSGKSLRRLREIETALSKTSEGDMAVRIPENGGTTQIDRIARQLNQHLDRLSRMVATTRNTAAATAHDLKSPLGRAYLSLGKAMERVEHDEDPSAELADTQDELENMRVIFDSYLQLSRIEAAGQEHLGKRIDLVALAGELADTFALIAEDEGQSLLFDVDAGKDYGVNGDGQMLQQMVVNLLQNAVTHGAEGNVITVRLARAEGCVRFTVADKGPGIPAESKERVFEPFHRLDPSRSKPGSGLGLALVRAIAEKHNGTIALRDNHPGLIVEVTLPATAI</sequence>
<evidence type="ECO:0000256" key="1">
    <source>
        <dbReference type="ARBA" id="ARBA00000085"/>
    </source>
</evidence>
<evidence type="ECO:0000256" key="3">
    <source>
        <dbReference type="ARBA" id="ARBA00012438"/>
    </source>
</evidence>
<evidence type="ECO:0000256" key="7">
    <source>
        <dbReference type="ARBA" id="ARBA00022777"/>
    </source>
</evidence>
<dbReference type="SMART" id="SM00387">
    <property type="entry name" value="HATPase_c"/>
    <property type="match status" value="1"/>
</dbReference>
<dbReference type="AlphaFoldDB" id="A3JYX7"/>
<feature type="transmembrane region" description="Helical" evidence="11">
    <location>
        <begin position="15"/>
        <end position="37"/>
    </location>
</feature>
<dbReference type="GO" id="GO:0005886">
    <property type="term" value="C:plasma membrane"/>
    <property type="evidence" value="ECO:0007669"/>
    <property type="project" value="TreeGrafter"/>
</dbReference>
<keyword evidence="15" id="KW-1185">Reference proteome</keyword>
<dbReference type="eggNOG" id="COG2205">
    <property type="taxonomic scope" value="Bacteria"/>
</dbReference>
<dbReference type="EC" id="2.7.13.3" evidence="3"/>
<accession>A3JYX7</accession>
<evidence type="ECO:0000256" key="11">
    <source>
        <dbReference type="SAM" id="Phobius"/>
    </source>
</evidence>
<evidence type="ECO:0000256" key="6">
    <source>
        <dbReference type="ARBA" id="ARBA00022692"/>
    </source>
</evidence>
<proteinExistence type="predicted"/>
<evidence type="ECO:0000259" key="12">
    <source>
        <dbReference type="PROSITE" id="PS50109"/>
    </source>
</evidence>
<dbReference type="GO" id="GO:0000155">
    <property type="term" value="F:phosphorelay sensor kinase activity"/>
    <property type="evidence" value="ECO:0007669"/>
    <property type="project" value="InterPro"/>
</dbReference>
<evidence type="ECO:0000256" key="8">
    <source>
        <dbReference type="ARBA" id="ARBA00022989"/>
    </source>
</evidence>
<evidence type="ECO:0000313" key="15">
    <source>
        <dbReference type="Proteomes" id="UP000005713"/>
    </source>
</evidence>
<evidence type="ECO:0000259" key="13">
    <source>
        <dbReference type="PROSITE" id="PS50885"/>
    </source>
</evidence>
<dbReference type="InterPro" id="IPR036890">
    <property type="entry name" value="HATPase_C_sf"/>
</dbReference>
<dbReference type="PRINTS" id="PR00344">
    <property type="entry name" value="BCTRLSENSOR"/>
</dbReference>